<evidence type="ECO:0000256" key="10">
    <source>
        <dbReference type="ARBA" id="ARBA00023004"/>
    </source>
</evidence>
<keyword evidence="7" id="KW-0479">Metal-binding</keyword>
<dbReference type="GO" id="GO:0046872">
    <property type="term" value="F:metal ion binding"/>
    <property type="evidence" value="ECO:0007669"/>
    <property type="project" value="UniProtKB-KW"/>
</dbReference>
<dbReference type="KEGG" id="dfl:DFE_2917"/>
<accession>A0A2Z6B2G4</accession>
<evidence type="ECO:0000256" key="8">
    <source>
        <dbReference type="ARBA" id="ARBA00022982"/>
    </source>
</evidence>
<feature type="transmembrane region" description="Helical" evidence="12">
    <location>
        <begin position="120"/>
        <end position="141"/>
    </location>
</feature>
<sequence length="342" mass="37771">MTLETIWFLLWGVLWAIYFVLDGFDLGMGTLLPFIAKNETEKRTIYNAAGPFWDGNEVWLITAGGVTFAAFPAAYAALFSGMYTALFLLLFALILRGVSFEFRSKVDNDSWRKVWDTCHFLGSFLPALLLGVAFANIFRGIPLDAQGVNQEGLLQLLNPYGLFGGVLFVVMFTMHGAIWLAIKSGGDLHERAKAVAIKTWPVAVVGTVLFLAYTSIETMLFNNYMKNPLLFLVLLGAVLGLISVRPALGSGKMWRAWTSSAVFIAGVTLFGVIGLFPALLPSNLNPAWSMTIYNSASSPLTLKIMLGVALVMVPIVLAYQAWVYRTFSHKITQEDLDYKEAY</sequence>
<evidence type="ECO:0000256" key="4">
    <source>
        <dbReference type="ARBA" id="ARBA00022475"/>
    </source>
</evidence>
<reference evidence="13 14" key="1">
    <citation type="journal article" date="2018" name="Sci. Adv.">
        <title>Multi-heme cytochromes provide a pathway for survival in energy-limited environments.</title>
        <authorList>
            <person name="Deng X."/>
            <person name="Dohmae N."/>
            <person name="Nealson K.H."/>
            <person name="Hashimoto K."/>
            <person name="Okamoto A."/>
        </authorList>
    </citation>
    <scope>NUCLEOTIDE SEQUENCE [LARGE SCALE GENOMIC DNA]</scope>
    <source>
        <strain evidence="13 14">IS5</strain>
    </source>
</reference>
<dbReference type="PIRSF" id="PIRSF000267">
    <property type="entry name" value="Cyt_oxidse_sub2"/>
    <property type="match status" value="1"/>
</dbReference>
<feature type="transmembrane region" description="Helical" evidence="12">
    <location>
        <begin position="81"/>
        <end position="99"/>
    </location>
</feature>
<dbReference type="AlphaFoldDB" id="A0A2Z6B2G4"/>
<dbReference type="EMBL" id="AP017378">
    <property type="protein sequence ID" value="BBD09643.1"/>
    <property type="molecule type" value="Genomic_DNA"/>
</dbReference>
<feature type="transmembrane region" description="Helical" evidence="12">
    <location>
        <begin position="228"/>
        <end position="248"/>
    </location>
</feature>
<name>A0A2Z6B2G4_9BACT</name>
<organism evidence="13 14">
    <name type="scientific">Desulfovibrio ferrophilus</name>
    <dbReference type="NCBI Taxonomy" id="241368"/>
    <lineage>
        <taxon>Bacteria</taxon>
        <taxon>Pseudomonadati</taxon>
        <taxon>Thermodesulfobacteriota</taxon>
        <taxon>Desulfovibrionia</taxon>
        <taxon>Desulfovibrionales</taxon>
        <taxon>Desulfovibrionaceae</taxon>
        <taxon>Desulfovibrio</taxon>
    </lineage>
</organism>
<dbReference type="GO" id="GO:0009055">
    <property type="term" value="F:electron transfer activity"/>
    <property type="evidence" value="ECO:0007669"/>
    <property type="project" value="TreeGrafter"/>
</dbReference>
<evidence type="ECO:0000313" key="13">
    <source>
        <dbReference type="EMBL" id="BBD09643.1"/>
    </source>
</evidence>
<evidence type="ECO:0000256" key="7">
    <source>
        <dbReference type="ARBA" id="ARBA00022723"/>
    </source>
</evidence>
<feature type="transmembrane region" description="Helical" evidence="12">
    <location>
        <begin position="260"/>
        <end position="280"/>
    </location>
</feature>
<dbReference type="GO" id="GO:0070069">
    <property type="term" value="C:cytochrome complex"/>
    <property type="evidence" value="ECO:0007669"/>
    <property type="project" value="TreeGrafter"/>
</dbReference>
<evidence type="ECO:0000313" key="14">
    <source>
        <dbReference type="Proteomes" id="UP000269883"/>
    </source>
</evidence>
<feature type="transmembrane region" description="Helical" evidence="12">
    <location>
        <begin position="300"/>
        <end position="322"/>
    </location>
</feature>
<dbReference type="Pfam" id="PF02322">
    <property type="entry name" value="Cyt_bd_oxida_II"/>
    <property type="match status" value="1"/>
</dbReference>
<evidence type="ECO:0000256" key="11">
    <source>
        <dbReference type="ARBA" id="ARBA00023136"/>
    </source>
</evidence>
<evidence type="ECO:0000256" key="9">
    <source>
        <dbReference type="ARBA" id="ARBA00022989"/>
    </source>
</evidence>
<keyword evidence="10" id="KW-0408">Iron</keyword>
<evidence type="ECO:0000256" key="2">
    <source>
        <dbReference type="ARBA" id="ARBA00007543"/>
    </source>
</evidence>
<evidence type="ECO:0000256" key="3">
    <source>
        <dbReference type="ARBA" id="ARBA00022448"/>
    </source>
</evidence>
<feature type="transmembrane region" description="Helical" evidence="12">
    <location>
        <begin position="161"/>
        <end position="182"/>
    </location>
</feature>
<dbReference type="NCBIfam" id="TIGR00203">
    <property type="entry name" value="cydB"/>
    <property type="match status" value="1"/>
</dbReference>
<dbReference type="GO" id="GO:0005886">
    <property type="term" value="C:plasma membrane"/>
    <property type="evidence" value="ECO:0007669"/>
    <property type="project" value="UniProtKB-SubCell"/>
</dbReference>
<dbReference type="InterPro" id="IPR003317">
    <property type="entry name" value="Cyt-d_oxidase_su2"/>
</dbReference>
<keyword evidence="4" id="KW-1003">Cell membrane</keyword>
<gene>
    <name evidence="13" type="ORF">DFE_2917</name>
</gene>
<keyword evidence="8" id="KW-0249">Electron transport</keyword>
<dbReference type="Proteomes" id="UP000269883">
    <property type="component" value="Chromosome"/>
</dbReference>
<keyword evidence="5" id="KW-0349">Heme</keyword>
<feature type="transmembrane region" description="Helical" evidence="12">
    <location>
        <begin position="194"/>
        <end position="216"/>
    </location>
</feature>
<dbReference type="RefSeq" id="WP_126380673.1">
    <property type="nucleotide sequence ID" value="NZ_AP017378.1"/>
</dbReference>
<comment type="subcellular location">
    <subcellularLocation>
        <location evidence="1">Cell membrane</location>
        <topology evidence="1">Multi-pass membrane protein</topology>
    </subcellularLocation>
</comment>
<dbReference type="GO" id="GO:0019646">
    <property type="term" value="P:aerobic electron transport chain"/>
    <property type="evidence" value="ECO:0007669"/>
    <property type="project" value="TreeGrafter"/>
</dbReference>
<keyword evidence="14" id="KW-1185">Reference proteome</keyword>
<evidence type="ECO:0000256" key="12">
    <source>
        <dbReference type="SAM" id="Phobius"/>
    </source>
</evidence>
<keyword evidence="6 12" id="KW-0812">Transmembrane</keyword>
<keyword evidence="9 12" id="KW-1133">Transmembrane helix</keyword>
<keyword evidence="3" id="KW-0813">Transport</keyword>
<comment type="similarity">
    <text evidence="2">Belongs to the cytochrome ubiquinol oxidase subunit 2 family.</text>
</comment>
<dbReference type="OrthoDB" id="9776710at2"/>
<protein>
    <submittedName>
        <fullName evidence="13">Cytochrome d ubiquinol oxidase subunit II</fullName>
    </submittedName>
</protein>
<proteinExistence type="inferred from homology"/>
<evidence type="ECO:0000256" key="1">
    <source>
        <dbReference type="ARBA" id="ARBA00004651"/>
    </source>
</evidence>
<dbReference type="PANTHER" id="PTHR43141:SF5">
    <property type="entry name" value="CYTOCHROME BD-I UBIQUINOL OXIDASE SUBUNIT 2"/>
    <property type="match status" value="1"/>
</dbReference>
<evidence type="ECO:0000256" key="5">
    <source>
        <dbReference type="ARBA" id="ARBA00022617"/>
    </source>
</evidence>
<keyword evidence="11 12" id="KW-0472">Membrane</keyword>
<dbReference type="PANTHER" id="PTHR43141">
    <property type="entry name" value="CYTOCHROME BD2 SUBUNIT II"/>
    <property type="match status" value="1"/>
</dbReference>
<dbReference type="GO" id="GO:0016682">
    <property type="term" value="F:oxidoreductase activity, acting on diphenols and related substances as donors, oxygen as acceptor"/>
    <property type="evidence" value="ECO:0007669"/>
    <property type="project" value="TreeGrafter"/>
</dbReference>
<evidence type="ECO:0000256" key="6">
    <source>
        <dbReference type="ARBA" id="ARBA00022692"/>
    </source>
</evidence>
<feature type="transmembrane region" description="Helical" evidence="12">
    <location>
        <begin position="6"/>
        <end position="36"/>
    </location>
</feature>